<dbReference type="PATRIC" id="fig|1408254.3.peg.4743"/>
<dbReference type="STRING" id="1408254.T458_24145"/>
<gene>
    <name evidence="1" type="ORF">T458_24145</name>
</gene>
<name>V6M1E0_9BACL</name>
<sequence>MRNDRNKVLSVLGSNYTEEPRTYIAANEYKKENIRPYIWNLDTNEITDVDLTEIIRAETKDKLTSYPQYALSPDRKKLVAALFKK</sequence>
<organism evidence="1 2">
    <name type="scientific">Brevibacillus panacihumi W25</name>
    <dbReference type="NCBI Taxonomy" id="1408254"/>
    <lineage>
        <taxon>Bacteria</taxon>
        <taxon>Bacillati</taxon>
        <taxon>Bacillota</taxon>
        <taxon>Bacilli</taxon>
        <taxon>Bacillales</taxon>
        <taxon>Paenibacillaceae</taxon>
        <taxon>Brevibacillus</taxon>
    </lineage>
</organism>
<dbReference type="Proteomes" id="UP000017973">
    <property type="component" value="Unassembled WGS sequence"/>
</dbReference>
<keyword evidence="2" id="KW-1185">Reference proteome</keyword>
<reference evidence="1 2" key="1">
    <citation type="journal article" date="2014" name="Genome Announc.">
        <title>Draft Genome Sequence of Brevibacillus panacihumi Strain W25, a Halotolerant Hydrocarbon-Degrading Bacterium.</title>
        <authorList>
            <person name="Wang X."/>
            <person name="Jin D."/>
            <person name="Zhou L."/>
            <person name="Wu L."/>
            <person name="An W."/>
            <person name="Chen Y."/>
            <person name="Zhao L."/>
        </authorList>
    </citation>
    <scope>NUCLEOTIDE SEQUENCE [LARGE SCALE GENOMIC DNA]</scope>
    <source>
        <strain evidence="1 2">W25</strain>
    </source>
</reference>
<protein>
    <submittedName>
        <fullName evidence="1">Uncharacterized protein</fullName>
    </submittedName>
</protein>
<comment type="caution">
    <text evidence="1">The sequence shown here is derived from an EMBL/GenBank/DDBJ whole genome shotgun (WGS) entry which is preliminary data.</text>
</comment>
<dbReference type="AlphaFoldDB" id="V6M1E0"/>
<proteinExistence type="predicted"/>
<evidence type="ECO:0000313" key="2">
    <source>
        <dbReference type="Proteomes" id="UP000017973"/>
    </source>
</evidence>
<dbReference type="HOGENOM" id="CLU_2506234_0_0_9"/>
<accession>V6M1E0</accession>
<evidence type="ECO:0000313" key="1">
    <source>
        <dbReference type="EMBL" id="EST52157.1"/>
    </source>
</evidence>
<dbReference type="EMBL" id="AYJU01000018">
    <property type="protein sequence ID" value="EST52157.1"/>
    <property type="molecule type" value="Genomic_DNA"/>
</dbReference>